<dbReference type="RefSeq" id="WP_379861274.1">
    <property type="nucleotide sequence ID" value="NZ_JBHMFC010000042.1"/>
</dbReference>
<feature type="transmembrane region" description="Helical" evidence="1">
    <location>
        <begin position="7"/>
        <end position="33"/>
    </location>
</feature>
<sequence length="452" mass="52313">MMIKILNFLLIAITALFTGSSGIVISLLFFYIIGTTISYQLSNNDVKDKKNLVSLFNTAFLIYTLIAILSYLDFINGNMMFFKHPDQFHFYEVADELGKKSNLYEIFYDCFIDRIHDEQEASYFYFGSLALIANSFLDGNSVLFQSIHVSFFAILINLFLYKILLFYINRKTALKYTLYFLLFAYILSFSPWILRDIHIALLFTIAIYIVHLEFSIKKIFILLILQLIVFEFRFENGMIFSFFPLLFTYNNAKKSRYRGLHITLICLVLLAGVAKYSTSLIANILHSTDTLERYNELSSTSADESGGVGKMIFKLPIGAKQIASVVISQISPFPPWNDINKSETFIQGVIGFISGLAPLFWGFVFFTSVKYYKYYKTLSFLTKSLVLFAIIFLFLSSANMLVRRLIPVYPIIYMFFVYVISKLSKKQIRKNISTYTMIYSGLLVVYFFIKFL</sequence>
<feature type="transmembrane region" description="Helical" evidence="1">
    <location>
        <begin position="53"/>
        <end position="74"/>
    </location>
</feature>
<keyword evidence="1" id="KW-0812">Transmembrane</keyword>
<feature type="transmembrane region" description="Helical" evidence="1">
    <location>
        <begin position="143"/>
        <end position="164"/>
    </location>
</feature>
<organism evidence="2 3">
    <name type="scientific">Mariniflexile ostreae</name>
    <dbReference type="NCBI Taxonomy" id="1520892"/>
    <lineage>
        <taxon>Bacteria</taxon>
        <taxon>Pseudomonadati</taxon>
        <taxon>Bacteroidota</taxon>
        <taxon>Flavobacteriia</taxon>
        <taxon>Flavobacteriales</taxon>
        <taxon>Flavobacteriaceae</taxon>
        <taxon>Mariniflexile</taxon>
    </lineage>
</organism>
<feature type="transmembrane region" description="Helical" evidence="1">
    <location>
        <begin position="345"/>
        <end position="366"/>
    </location>
</feature>
<dbReference type="Proteomes" id="UP001589585">
    <property type="component" value="Unassembled WGS sequence"/>
</dbReference>
<protein>
    <recommendedName>
        <fullName evidence="4">Dolichyl-phosphate-mannose-protein mannosyltransferase</fullName>
    </recommendedName>
</protein>
<keyword evidence="1" id="KW-0472">Membrane</keyword>
<reference evidence="2 3" key="1">
    <citation type="submission" date="2024-09" db="EMBL/GenBank/DDBJ databases">
        <authorList>
            <person name="Sun Q."/>
            <person name="Mori K."/>
        </authorList>
    </citation>
    <scope>NUCLEOTIDE SEQUENCE [LARGE SCALE GENOMIC DNA]</scope>
    <source>
        <strain evidence="2 3">CECT 8622</strain>
    </source>
</reference>
<evidence type="ECO:0008006" key="4">
    <source>
        <dbReference type="Google" id="ProtNLM"/>
    </source>
</evidence>
<accession>A0ABV5FC89</accession>
<comment type="caution">
    <text evidence="2">The sequence shown here is derived from an EMBL/GenBank/DDBJ whole genome shotgun (WGS) entry which is preliminary data.</text>
</comment>
<feature type="transmembrane region" description="Helical" evidence="1">
    <location>
        <begin position="200"/>
        <end position="230"/>
    </location>
</feature>
<feature type="transmembrane region" description="Helical" evidence="1">
    <location>
        <begin position="432"/>
        <end position="449"/>
    </location>
</feature>
<evidence type="ECO:0000256" key="1">
    <source>
        <dbReference type="SAM" id="Phobius"/>
    </source>
</evidence>
<keyword evidence="3" id="KW-1185">Reference proteome</keyword>
<proteinExistence type="predicted"/>
<feature type="transmembrane region" description="Helical" evidence="1">
    <location>
        <begin position="378"/>
        <end position="395"/>
    </location>
</feature>
<evidence type="ECO:0000313" key="2">
    <source>
        <dbReference type="EMBL" id="MFB9057052.1"/>
    </source>
</evidence>
<keyword evidence="1" id="KW-1133">Transmembrane helix</keyword>
<dbReference type="EMBL" id="JBHMFC010000042">
    <property type="protein sequence ID" value="MFB9057052.1"/>
    <property type="molecule type" value="Genomic_DNA"/>
</dbReference>
<evidence type="ECO:0000313" key="3">
    <source>
        <dbReference type="Proteomes" id="UP001589585"/>
    </source>
</evidence>
<feature type="transmembrane region" description="Helical" evidence="1">
    <location>
        <begin position="176"/>
        <end position="194"/>
    </location>
</feature>
<gene>
    <name evidence="2" type="ORF">ACFFU9_09895</name>
</gene>
<feature type="transmembrane region" description="Helical" evidence="1">
    <location>
        <begin position="401"/>
        <end position="420"/>
    </location>
</feature>
<feature type="transmembrane region" description="Helical" evidence="1">
    <location>
        <begin position="262"/>
        <end position="285"/>
    </location>
</feature>
<name>A0ABV5FC89_9FLAO</name>